<evidence type="ECO:0000256" key="2">
    <source>
        <dbReference type="ARBA" id="ARBA00022692"/>
    </source>
</evidence>
<dbReference type="SMART" id="SM00248">
    <property type="entry name" value="ANK"/>
    <property type="match status" value="9"/>
</dbReference>
<dbReference type="Proteomes" id="UP001188597">
    <property type="component" value="Unassembled WGS sequence"/>
</dbReference>
<accession>A0AA88X462</accession>
<feature type="region of interest" description="Disordered" evidence="8">
    <location>
        <begin position="1"/>
        <end position="31"/>
    </location>
</feature>
<dbReference type="InterPro" id="IPR002110">
    <property type="entry name" value="Ankyrin_rpt"/>
</dbReference>
<organism evidence="11 12">
    <name type="scientific">Escallonia herrerae</name>
    <dbReference type="NCBI Taxonomy" id="1293975"/>
    <lineage>
        <taxon>Eukaryota</taxon>
        <taxon>Viridiplantae</taxon>
        <taxon>Streptophyta</taxon>
        <taxon>Embryophyta</taxon>
        <taxon>Tracheophyta</taxon>
        <taxon>Spermatophyta</taxon>
        <taxon>Magnoliopsida</taxon>
        <taxon>eudicotyledons</taxon>
        <taxon>Gunneridae</taxon>
        <taxon>Pentapetalae</taxon>
        <taxon>asterids</taxon>
        <taxon>campanulids</taxon>
        <taxon>Escalloniales</taxon>
        <taxon>Escalloniaceae</taxon>
        <taxon>Escallonia</taxon>
    </lineage>
</organism>
<dbReference type="AlphaFoldDB" id="A0AA88X462"/>
<dbReference type="PROSITE" id="PS50297">
    <property type="entry name" value="ANK_REP_REGION"/>
    <property type="match status" value="3"/>
</dbReference>
<dbReference type="SUPFAM" id="SSF48403">
    <property type="entry name" value="Ankyrin repeat"/>
    <property type="match status" value="1"/>
</dbReference>
<keyword evidence="6 9" id="KW-0472">Membrane</keyword>
<keyword evidence="5 7" id="KW-0040">ANK repeat</keyword>
<dbReference type="Gene3D" id="1.25.40.20">
    <property type="entry name" value="Ankyrin repeat-containing domain"/>
    <property type="match status" value="1"/>
</dbReference>
<evidence type="ECO:0000256" key="9">
    <source>
        <dbReference type="SAM" id="Phobius"/>
    </source>
</evidence>
<evidence type="ECO:0000256" key="6">
    <source>
        <dbReference type="ARBA" id="ARBA00023136"/>
    </source>
</evidence>
<gene>
    <name evidence="11" type="ORF">RJ639_027732</name>
</gene>
<feature type="repeat" description="ANK" evidence="7">
    <location>
        <begin position="140"/>
        <end position="172"/>
    </location>
</feature>
<keyword evidence="12" id="KW-1185">Reference proteome</keyword>
<dbReference type="InterPro" id="IPR036770">
    <property type="entry name" value="Ankyrin_rpt-contain_sf"/>
</dbReference>
<evidence type="ECO:0000313" key="12">
    <source>
        <dbReference type="Proteomes" id="UP001188597"/>
    </source>
</evidence>
<keyword evidence="3" id="KW-0677">Repeat</keyword>
<dbReference type="PANTHER" id="PTHR24186:SF46">
    <property type="entry name" value="PROTEIN ACCELERATED CELL DEATH 6-LIKE"/>
    <property type="match status" value="1"/>
</dbReference>
<evidence type="ECO:0000256" key="7">
    <source>
        <dbReference type="PROSITE-ProRule" id="PRU00023"/>
    </source>
</evidence>
<dbReference type="PROSITE" id="PS50088">
    <property type="entry name" value="ANK_REPEAT"/>
    <property type="match status" value="4"/>
</dbReference>
<dbReference type="EMBL" id="JAVXUP010000074">
    <property type="protein sequence ID" value="KAK3039588.1"/>
    <property type="molecule type" value="Genomic_DNA"/>
</dbReference>
<feature type="transmembrane region" description="Helical" evidence="9">
    <location>
        <begin position="441"/>
        <end position="464"/>
    </location>
</feature>
<evidence type="ECO:0000259" key="10">
    <source>
        <dbReference type="Pfam" id="PF13962"/>
    </source>
</evidence>
<feature type="transmembrane region" description="Helical" evidence="9">
    <location>
        <begin position="484"/>
        <end position="509"/>
    </location>
</feature>
<feature type="repeat" description="ANK" evidence="7">
    <location>
        <begin position="278"/>
        <end position="301"/>
    </location>
</feature>
<dbReference type="InterPro" id="IPR026961">
    <property type="entry name" value="PGG_dom"/>
</dbReference>
<feature type="repeat" description="ANK" evidence="7">
    <location>
        <begin position="244"/>
        <end position="267"/>
    </location>
</feature>
<evidence type="ECO:0000256" key="1">
    <source>
        <dbReference type="ARBA" id="ARBA00004141"/>
    </source>
</evidence>
<keyword evidence="4 9" id="KW-1133">Transmembrane helix</keyword>
<feature type="repeat" description="ANK" evidence="7">
    <location>
        <begin position="104"/>
        <end position="126"/>
    </location>
</feature>
<dbReference type="PANTHER" id="PTHR24186">
    <property type="entry name" value="PROTEIN PHOSPHATASE 1 REGULATORY SUBUNIT"/>
    <property type="match status" value="1"/>
</dbReference>
<evidence type="ECO:0000256" key="5">
    <source>
        <dbReference type="ARBA" id="ARBA00023043"/>
    </source>
</evidence>
<comment type="subcellular location">
    <subcellularLocation>
        <location evidence="1">Membrane</location>
        <topology evidence="1">Multi-pass membrane protein</topology>
    </subcellularLocation>
</comment>
<dbReference type="GO" id="GO:0005886">
    <property type="term" value="C:plasma membrane"/>
    <property type="evidence" value="ECO:0007669"/>
    <property type="project" value="TreeGrafter"/>
</dbReference>
<protein>
    <recommendedName>
        <fullName evidence="10">PGG domain-containing protein</fullName>
    </recommendedName>
</protein>
<dbReference type="Pfam" id="PF13962">
    <property type="entry name" value="PGG"/>
    <property type="match status" value="1"/>
</dbReference>
<comment type="caution">
    <text evidence="11">The sequence shown here is derived from an EMBL/GenBank/DDBJ whole genome shotgun (WGS) entry which is preliminary data.</text>
</comment>
<proteinExistence type="predicted"/>
<keyword evidence="2 9" id="KW-0812">Transmembrane</keyword>
<evidence type="ECO:0000313" key="11">
    <source>
        <dbReference type="EMBL" id="KAK3039588.1"/>
    </source>
</evidence>
<feature type="transmembrane region" description="Helical" evidence="9">
    <location>
        <begin position="521"/>
        <end position="544"/>
    </location>
</feature>
<evidence type="ECO:0000256" key="4">
    <source>
        <dbReference type="ARBA" id="ARBA00022989"/>
    </source>
</evidence>
<feature type="transmembrane region" description="Helical" evidence="9">
    <location>
        <begin position="550"/>
        <end position="576"/>
    </location>
</feature>
<evidence type="ECO:0000256" key="8">
    <source>
        <dbReference type="SAM" id="MobiDB-lite"/>
    </source>
</evidence>
<evidence type="ECO:0000256" key="3">
    <source>
        <dbReference type="ARBA" id="ARBA00022737"/>
    </source>
</evidence>
<sequence>MFVPKKPSLLGKEEEEEEEEESYGTAESMDPQLYRAATEGDIIEFIKAMERVVEDRHHSPPATCVQLGPQNNTVLHIATSFHNYEIVKLICKDLPFFAAEKNARGDTPLHIAARDGDSLLVSLLVDSDFREHCLGEKNKVGNTALHEALHHHQEEVARILINRNRNLSYTVNKEGKSLLYLAAEAGYVGIVKLLMENPIGNYTCVKRKLKNKSPVHAAILGKNIDVLRILWETDQSSFQLKGDQGRNPLHFAADIGYVEGVNFLIQNFCASAYQRDKHGFFPIHIASSKGHTDIVQEILSHCPDSRDLLSLQGHNVLHITAKSGNTKAFSKMLKIPELEKLVNEKDEDGNTPLHVATIHLHPKIVSTLTRDAKVILKLQNNEGLTAFDIAECYMEKEASFVKRLTWMALKIAGATRSKGPKIRNSVHEQPKMENCRDKVNFLLVVAMLVATLTFAAGFTIPGGYNNNSNPDQSNATMLKKVKFQIYVISNTAAMYSSIIVAVTLLWAELGDSSSMRVALKFAIPLLGIALLMMSMTFMAGVYLIVSTLSWLAHVIQFMSFIFFFTLVLLYVPLCFLGSPNYHIFHRFSYYPFRLMLYAFGNCTSDDAEA</sequence>
<reference evidence="11" key="1">
    <citation type="submission" date="2022-12" db="EMBL/GenBank/DDBJ databases">
        <title>Draft genome assemblies for two species of Escallonia (Escalloniales).</title>
        <authorList>
            <person name="Chanderbali A."/>
            <person name="Dervinis C."/>
            <person name="Anghel I."/>
            <person name="Soltis D."/>
            <person name="Soltis P."/>
            <person name="Zapata F."/>
        </authorList>
    </citation>
    <scope>NUCLEOTIDE SEQUENCE</scope>
    <source>
        <strain evidence="11">UCBG64.0493</strain>
        <tissue evidence="11">Leaf</tissue>
    </source>
</reference>
<feature type="domain" description="PGG" evidence="10">
    <location>
        <begin position="434"/>
        <end position="543"/>
    </location>
</feature>
<dbReference type="FunFam" id="1.25.40.20:FF:000749">
    <property type="entry name" value="Uncharacterized protein"/>
    <property type="match status" value="1"/>
</dbReference>
<name>A0AA88X462_9ASTE</name>
<dbReference type="Pfam" id="PF12796">
    <property type="entry name" value="Ank_2"/>
    <property type="match status" value="4"/>
</dbReference>
<feature type="compositionally biased region" description="Acidic residues" evidence="8">
    <location>
        <begin position="13"/>
        <end position="22"/>
    </location>
</feature>